<dbReference type="VEuPathDB" id="FungiDB:PV09_01090"/>
<evidence type="ECO:0000313" key="2">
    <source>
        <dbReference type="EMBL" id="KIW08157.1"/>
    </source>
</evidence>
<feature type="compositionally biased region" description="Basic and acidic residues" evidence="1">
    <location>
        <begin position="244"/>
        <end position="256"/>
    </location>
</feature>
<feature type="compositionally biased region" description="Basic and acidic residues" evidence="1">
    <location>
        <begin position="323"/>
        <end position="335"/>
    </location>
</feature>
<proteinExistence type="predicted"/>
<name>A0A0D1Z599_9PEZI</name>
<organism evidence="2 3">
    <name type="scientific">Verruconis gallopava</name>
    <dbReference type="NCBI Taxonomy" id="253628"/>
    <lineage>
        <taxon>Eukaryota</taxon>
        <taxon>Fungi</taxon>
        <taxon>Dikarya</taxon>
        <taxon>Ascomycota</taxon>
        <taxon>Pezizomycotina</taxon>
        <taxon>Dothideomycetes</taxon>
        <taxon>Pleosporomycetidae</taxon>
        <taxon>Venturiales</taxon>
        <taxon>Sympoventuriaceae</taxon>
        <taxon>Verruconis</taxon>
    </lineage>
</organism>
<reference evidence="2 3" key="1">
    <citation type="submission" date="2015-01" db="EMBL/GenBank/DDBJ databases">
        <title>The Genome Sequence of Ochroconis gallopava CBS43764.</title>
        <authorList>
            <consortium name="The Broad Institute Genomics Platform"/>
            <person name="Cuomo C."/>
            <person name="de Hoog S."/>
            <person name="Gorbushina A."/>
            <person name="Stielow B."/>
            <person name="Teixiera M."/>
            <person name="Abouelleil A."/>
            <person name="Chapman S.B."/>
            <person name="Priest M."/>
            <person name="Young S.K."/>
            <person name="Wortman J."/>
            <person name="Nusbaum C."/>
            <person name="Birren B."/>
        </authorList>
    </citation>
    <scope>NUCLEOTIDE SEQUENCE [LARGE SCALE GENOMIC DNA]</scope>
    <source>
        <strain evidence="2 3">CBS 43764</strain>
    </source>
</reference>
<sequence length="453" mass="49831">MASTPPPPRRIHTPPTPLHGPKFDNYEPYSPRRSSRVAAQQNKGTPSPRISSSPLKNSASTPPSTTRSGRTRASNQTFSPPSSPTSPSRRVLVISPKDSSRRGRSAKQSRSSPLPASDSDTDILPEKETHRRTSSKDTFGMLNTPSKTPSRRHKETNLNGTARLLFGDNEGTLAPTPRKLRNKSRLDPFSILEDDDVRPEPSSIEIYTDTKERVPKMDDDDSNPFLTKNAAKPSARSRAKKKSARDTQIEEATKNDEGVVYVFRGKKIFRKFDEPVAKDNAAHASDISDDNLSDMDIRRKAGPAASRPFLRSSIKPRLLFPNEEQRREREEKATEADEEALTDIEMPQPSSSLKELSTPTKVHFDAGEGGGHIATPPTTARAKRVKAIPDEQLKGELVDALAEEQVKKKKRSAFDAFPRRKVGSAASTKGTKREGSPVGADQAAKRTRSAISS</sequence>
<dbReference type="EMBL" id="KN847531">
    <property type="protein sequence ID" value="KIW08157.1"/>
    <property type="molecule type" value="Genomic_DNA"/>
</dbReference>
<feature type="region of interest" description="Disordered" evidence="1">
    <location>
        <begin position="1"/>
        <end position="256"/>
    </location>
</feature>
<feature type="region of interest" description="Disordered" evidence="1">
    <location>
        <begin position="274"/>
        <end position="381"/>
    </location>
</feature>
<feature type="compositionally biased region" description="Basic and acidic residues" evidence="1">
    <location>
        <begin position="124"/>
        <end position="135"/>
    </location>
</feature>
<dbReference type="AlphaFoldDB" id="A0A0D1Z599"/>
<dbReference type="RefSeq" id="XP_016218026.1">
    <property type="nucleotide sequence ID" value="XM_016353931.1"/>
</dbReference>
<feature type="compositionally biased region" description="Basic and acidic residues" evidence="1">
    <location>
        <begin position="208"/>
        <end position="217"/>
    </location>
</feature>
<accession>A0A0D1Z599</accession>
<gene>
    <name evidence="2" type="ORF">PV09_01090</name>
</gene>
<dbReference type="Proteomes" id="UP000053259">
    <property type="component" value="Unassembled WGS sequence"/>
</dbReference>
<dbReference type="HOGENOM" id="CLU_038380_1_0_1"/>
<feature type="compositionally biased region" description="Polar residues" evidence="1">
    <location>
        <begin position="348"/>
        <end position="360"/>
    </location>
</feature>
<feature type="region of interest" description="Disordered" evidence="1">
    <location>
        <begin position="408"/>
        <end position="453"/>
    </location>
</feature>
<protein>
    <submittedName>
        <fullName evidence="2">Uncharacterized protein</fullName>
    </submittedName>
</protein>
<feature type="compositionally biased region" description="Pro residues" evidence="1">
    <location>
        <begin position="1"/>
        <end position="18"/>
    </location>
</feature>
<evidence type="ECO:0000256" key="1">
    <source>
        <dbReference type="SAM" id="MobiDB-lite"/>
    </source>
</evidence>
<dbReference type="GeneID" id="27309063"/>
<dbReference type="InParanoid" id="A0A0D1Z599"/>
<keyword evidence="3" id="KW-1185">Reference proteome</keyword>
<evidence type="ECO:0000313" key="3">
    <source>
        <dbReference type="Proteomes" id="UP000053259"/>
    </source>
</evidence>
<dbReference type="OrthoDB" id="5398515at2759"/>
<feature type="compositionally biased region" description="Polar residues" evidence="1">
    <location>
        <begin position="37"/>
        <end position="57"/>
    </location>
</feature>
<feature type="compositionally biased region" description="Low complexity" evidence="1">
    <location>
        <begin position="58"/>
        <end position="74"/>
    </location>
</feature>